<protein>
    <submittedName>
        <fullName evidence="1">Uncharacterized protein</fullName>
    </submittedName>
</protein>
<evidence type="ECO:0000313" key="2">
    <source>
        <dbReference type="Proteomes" id="UP000663836"/>
    </source>
</evidence>
<evidence type="ECO:0000313" key="1">
    <source>
        <dbReference type="EMBL" id="CAF4300241.1"/>
    </source>
</evidence>
<sequence length="86" mass="9850">MILAIIIFAVFNELNRRILTFVELCKYLSMQAIAINQQDIERTDEHGSRRKLGRVNTITLNIRPIEPIANAIHNKMSTIIAVAEFI</sequence>
<comment type="caution">
    <text evidence="1">The sequence shown here is derived from an EMBL/GenBank/DDBJ whole genome shotgun (WGS) entry which is preliminary data.</text>
</comment>
<organism evidence="1 2">
    <name type="scientific">Rotaria sordida</name>
    <dbReference type="NCBI Taxonomy" id="392033"/>
    <lineage>
        <taxon>Eukaryota</taxon>
        <taxon>Metazoa</taxon>
        <taxon>Spiralia</taxon>
        <taxon>Gnathifera</taxon>
        <taxon>Rotifera</taxon>
        <taxon>Eurotatoria</taxon>
        <taxon>Bdelloidea</taxon>
        <taxon>Philodinida</taxon>
        <taxon>Philodinidae</taxon>
        <taxon>Rotaria</taxon>
    </lineage>
</organism>
<dbReference type="EMBL" id="CAJOBD010035480">
    <property type="protein sequence ID" value="CAF4300241.1"/>
    <property type="molecule type" value="Genomic_DNA"/>
</dbReference>
<dbReference type="AlphaFoldDB" id="A0A820HRK3"/>
<proteinExistence type="predicted"/>
<gene>
    <name evidence="1" type="ORF">JBS370_LOCUS40361</name>
</gene>
<accession>A0A820HRK3</accession>
<reference evidence="1" key="1">
    <citation type="submission" date="2021-02" db="EMBL/GenBank/DDBJ databases">
        <authorList>
            <person name="Nowell W R."/>
        </authorList>
    </citation>
    <scope>NUCLEOTIDE SEQUENCE</scope>
</reference>
<name>A0A820HRK3_9BILA</name>
<dbReference type="Proteomes" id="UP000663836">
    <property type="component" value="Unassembled WGS sequence"/>
</dbReference>